<organism evidence="12 13">
    <name type="scientific">Mucilaginibacter mallensis</name>
    <dbReference type="NCBI Taxonomy" id="652787"/>
    <lineage>
        <taxon>Bacteria</taxon>
        <taxon>Pseudomonadati</taxon>
        <taxon>Bacteroidota</taxon>
        <taxon>Sphingobacteriia</taxon>
        <taxon>Sphingobacteriales</taxon>
        <taxon>Sphingobacteriaceae</taxon>
        <taxon>Mucilaginibacter</taxon>
    </lineage>
</organism>
<dbReference type="RefSeq" id="WP_091377624.1">
    <property type="nucleotide sequence ID" value="NZ_LT629740.1"/>
</dbReference>
<keyword evidence="13" id="KW-1185">Reference proteome</keyword>
<dbReference type="FunFam" id="3.40.50.1700:FF:000004">
    <property type="entry name" value="Periplasmic beta-glucosidase"/>
    <property type="match status" value="1"/>
</dbReference>
<evidence type="ECO:0000256" key="7">
    <source>
        <dbReference type="ARBA" id="ARBA00022801"/>
    </source>
</evidence>
<dbReference type="SMART" id="SM01217">
    <property type="entry name" value="Fn3_like"/>
    <property type="match status" value="1"/>
</dbReference>
<evidence type="ECO:0000256" key="5">
    <source>
        <dbReference type="ARBA" id="ARBA00022729"/>
    </source>
</evidence>
<evidence type="ECO:0000259" key="11">
    <source>
        <dbReference type="SMART" id="SM01217"/>
    </source>
</evidence>
<keyword evidence="6" id="KW-0574">Periplasm</keyword>
<comment type="similarity">
    <text evidence="3">Belongs to the glycosyl hydrolase 3 family.</text>
</comment>
<dbReference type="Pfam" id="PF14310">
    <property type="entry name" value="Fn3-like"/>
    <property type="match status" value="1"/>
</dbReference>
<dbReference type="SUPFAM" id="SSF51445">
    <property type="entry name" value="(Trans)glycosidases"/>
    <property type="match status" value="1"/>
</dbReference>
<evidence type="ECO:0000256" key="1">
    <source>
        <dbReference type="ARBA" id="ARBA00000448"/>
    </source>
</evidence>
<sequence>MIRRLICCFLLIAPFTNSFAQSVSPAQQKKMDAFITNLMSKMTLDEKIGQLNLEAVGFDVTGPIVSKNVNENIQKGNVGGVFNTYTPDAVRKLQEIAVNHSRLKIPLFFGYDVIHGHKTIFPIPLGLASSWDLDMIQKSAQIAASEASADGLNWVFSPMVDIARDPRWGRIAEGNGEDTWLGSQIAARMVKGYQGNNLYDTDHVMACVKHFALYGAAESGRDYNTVDMSERRMYQDYLPPYKAAIDAGAGSIMSSFNEINGVPATANKWLMTDLLRKQWGFKGFVATDYTAMMELIPHGMGKDGYAVGKKAIDAGIDMDMVSDIFLDNLKKLVNDGKVPVSEIDIACRRILEAKYKMGLFTDPYRYCNVQRAATTIMKQDYIDAARDAAKKSIVLLKNNNSVLPLKQGGSIALVGPLADDHRDMIGPWSGAGDWHKSVSVLDGIKQLAGSNVQINYAKGANITDSEWLLKRLGKDELSFDKRSPQEMIDEAVAAAKKSDVIVAVVGEAATMSGEAASRSDIGIFPNQEDLLKALKATGKPLVIVLMNGRPLTLNWENDNADAMLEAWFGGTEAGSAIADVLFGAYNPSAKITATFPQNVGQIPLYYSHKNTGRPYAGDFVDRYKSRYLDVSNDPLYPFGFGLSYTTFTYSPIKLNTTSIKPGQPLQVSVTVSNTGKYDGTEIVQLYTRQMYGSVTRPVEELKNFKKVFLKAGESQVVNFTITSDDLKFYNIDMKYTYEPGDFKVFVGTNSRDVNSADFKLTN</sequence>
<protein>
    <recommendedName>
        <fullName evidence="9">Periplasmic beta-glucosidase</fullName>
        <ecNumber evidence="4">3.2.1.21</ecNumber>
    </recommendedName>
</protein>
<dbReference type="EMBL" id="LT629740">
    <property type="protein sequence ID" value="SDT58627.1"/>
    <property type="molecule type" value="Genomic_DNA"/>
</dbReference>
<evidence type="ECO:0000256" key="4">
    <source>
        <dbReference type="ARBA" id="ARBA00012744"/>
    </source>
</evidence>
<feature type="domain" description="Fibronectin type III-like" evidence="11">
    <location>
        <begin position="681"/>
        <end position="750"/>
    </location>
</feature>
<dbReference type="PANTHER" id="PTHR30620:SF16">
    <property type="entry name" value="LYSOSOMAL BETA GLUCOSIDASE"/>
    <property type="match status" value="1"/>
</dbReference>
<dbReference type="OrthoDB" id="9758670at2"/>
<comment type="catalytic activity">
    <reaction evidence="1">
        <text>Hydrolysis of terminal, non-reducing beta-D-glucosyl residues with release of beta-D-glucose.</text>
        <dbReference type="EC" id="3.2.1.21"/>
    </reaction>
</comment>
<dbReference type="PANTHER" id="PTHR30620">
    <property type="entry name" value="PERIPLASMIC BETA-GLUCOSIDASE-RELATED"/>
    <property type="match status" value="1"/>
</dbReference>
<dbReference type="InterPro" id="IPR001764">
    <property type="entry name" value="Glyco_hydro_3_N"/>
</dbReference>
<dbReference type="Gene3D" id="3.20.20.300">
    <property type="entry name" value="Glycoside hydrolase, family 3, N-terminal domain"/>
    <property type="match status" value="1"/>
</dbReference>
<dbReference type="InterPro" id="IPR051915">
    <property type="entry name" value="Cellulose_Degrad_GH3"/>
</dbReference>
<dbReference type="EC" id="3.2.1.21" evidence="4"/>
<dbReference type="STRING" id="652787.SAMN05216490_4176"/>
<dbReference type="Pfam" id="PF00933">
    <property type="entry name" value="Glyco_hydro_3"/>
    <property type="match status" value="1"/>
</dbReference>
<evidence type="ECO:0000256" key="8">
    <source>
        <dbReference type="ARBA" id="ARBA00023295"/>
    </source>
</evidence>
<evidence type="ECO:0000256" key="2">
    <source>
        <dbReference type="ARBA" id="ARBA00004418"/>
    </source>
</evidence>
<dbReference type="FunFam" id="2.60.40.10:FF:000495">
    <property type="entry name" value="Periplasmic beta-glucosidase"/>
    <property type="match status" value="1"/>
</dbReference>
<dbReference type="InterPro" id="IPR013783">
    <property type="entry name" value="Ig-like_fold"/>
</dbReference>
<evidence type="ECO:0000313" key="12">
    <source>
        <dbReference type="EMBL" id="SDT58627.1"/>
    </source>
</evidence>
<name>A0A1H2BKM2_MUCMA</name>
<evidence type="ECO:0000256" key="6">
    <source>
        <dbReference type="ARBA" id="ARBA00022764"/>
    </source>
</evidence>
<feature type="chain" id="PRO_5009270067" description="Periplasmic beta-glucosidase" evidence="10">
    <location>
        <begin position="21"/>
        <end position="762"/>
    </location>
</feature>
<dbReference type="GO" id="GO:0042597">
    <property type="term" value="C:periplasmic space"/>
    <property type="evidence" value="ECO:0007669"/>
    <property type="project" value="UniProtKB-SubCell"/>
</dbReference>
<dbReference type="GO" id="GO:0009251">
    <property type="term" value="P:glucan catabolic process"/>
    <property type="evidence" value="ECO:0007669"/>
    <property type="project" value="TreeGrafter"/>
</dbReference>
<evidence type="ECO:0000256" key="10">
    <source>
        <dbReference type="SAM" id="SignalP"/>
    </source>
</evidence>
<dbReference type="GO" id="GO:0008422">
    <property type="term" value="F:beta-glucosidase activity"/>
    <property type="evidence" value="ECO:0007669"/>
    <property type="project" value="UniProtKB-EC"/>
</dbReference>
<dbReference type="SUPFAM" id="SSF52279">
    <property type="entry name" value="Beta-D-glucan exohydrolase, C-terminal domain"/>
    <property type="match status" value="1"/>
</dbReference>
<gene>
    <name evidence="12" type="ORF">SAMN05216490_4176</name>
</gene>
<dbReference type="InterPro" id="IPR002772">
    <property type="entry name" value="Glyco_hydro_3_C"/>
</dbReference>
<evidence type="ECO:0000256" key="9">
    <source>
        <dbReference type="ARBA" id="ARBA00067498"/>
    </source>
</evidence>
<keyword evidence="8" id="KW-0326">Glycosidase</keyword>
<dbReference type="AlphaFoldDB" id="A0A1H2BKM2"/>
<dbReference type="InterPro" id="IPR026891">
    <property type="entry name" value="Fn3-like"/>
</dbReference>
<dbReference type="NCBIfam" id="NF011678">
    <property type="entry name" value="PRK15098.1"/>
    <property type="match status" value="1"/>
</dbReference>
<dbReference type="InterPro" id="IPR036962">
    <property type="entry name" value="Glyco_hydro_3_N_sf"/>
</dbReference>
<reference evidence="12 13" key="1">
    <citation type="submission" date="2016-10" db="EMBL/GenBank/DDBJ databases">
        <authorList>
            <person name="de Groot N.N."/>
        </authorList>
    </citation>
    <scope>NUCLEOTIDE SEQUENCE [LARGE SCALE GENOMIC DNA]</scope>
    <source>
        <strain evidence="12 13">MP1X4</strain>
    </source>
</reference>
<keyword evidence="7" id="KW-0378">Hydrolase</keyword>
<proteinExistence type="inferred from homology"/>
<feature type="signal peptide" evidence="10">
    <location>
        <begin position="1"/>
        <end position="20"/>
    </location>
</feature>
<dbReference type="InterPro" id="IPR036881">
    <property type="entry name" value="Glyco_hydro_3_C_sf"/>
</dbReference>
<dbReference type="Gene3D" id="3.40.50.1700">
    <property type="entry name" value="Glycoside hydrolase family 3 C-terminal domain"/>
    <property type="match status" value="1"/>
</dbReference>
<evidence type="ECO:0000313" key="13">
    <source>
        <dbReference type="Proteomes" id="UP000199679"/>
    </source>
</evidence>
<comment type="subcellular location">
    <subcellularLocation>
        <location evidence="2">Periplasm</location>
    </subcellularLocation>
</comment>
<dbReference type="Pfam" id="PF01915">
    <property type="entry name" value="Glyco_hydro_3_C"/>
    <property type="match status" value="1"/>
</dbReference>
<dbReference type="Proteomes" id="UP000199679">
    <property type="component" value="Chromosome I"/>
</dbReference>
<accession>A0A1H2BKM2</accession>
<dbReference type="FunFam" id="3.20.20.300:FF:000005">
    <property type="entry name" value="Periplasmic beta-glucosidase"/>
    <property type="match status" value="1"/>
</dbReference>
<dbReference type="Gene3D" id="2.60.40.10">
    <property type="entry name" value="Immunoglobulins"/>
    <property type="match status" value="1"/>
</dbReference>
<dbReference type="InterPro" id="IPR017853">
    <property type="entry name" value="GH"/>
</dbReference>
<evidence type="ECO:0000256" key="3">
    <source>
        <dbReference type="ARBA" id="ARBA00005336"/>
    </source>
</evidence>
<keyword evidence="5 10" id="KW-0732">Signal</keyword>
<dbReference type="PRINTS" id="PR00133">
    <property type="entry name" value="GLHYDRLASE3"/>
</dbReference>